<dbReference type="Proteomes" id="UP000235036">
    <property type="component" value="Unassembled WGS sequence"/>
</dbReference>
<protein>
    <submittedName>
        <fullName evidence="3">RNA-binding protein</fullName>
    </submittedName>
</protein>
<evidence type="ECO:0000313" key="4">
    <source>
        <dbReference type="Proteomes" id="UP000235036"/>
    </source>
</evidence>
<dbReference type="RefSeq" id="WP_016870523.1">
    <property type="nucleotide sequence ID" value="NZ_CAWNVR010000102.1"/>
</dbReference>
<dbReference type="AlphaFoldDB" id="A0A2N6JV27"/>
<evidence type="ECO:0000313" key="3">
    <source>
        <dbReference type="EMBL" id="PLZ82680.1"/>
    </source>
</evidence>
<proteinExistence type="predicted"/>
<keyword evidence="1" id="KW-0694">RNA-binding</keyword>
<feature type="domain" description="RRM" evidence="2">
    <location>
        <begin position="1"/>
        <end position="79"/>
    </location>
</feature>
<accession>A0A2N6JV27</accession>
<dbReference type="Pfam" id="PF00076">
    <property type="entry name" value="RRM_1"/>
    <property type="match status" value="1"/>
</dbReference>
<dbReference type="Gene3D" id="3.30.70.330">
    <property type="match status" value="1"/>
</dbReference>
<dbReference type="GO" id="GO:0003723">
    <property type="term" value="F:RNA binding"/>
    <property type="evidence" value="ECO:0007669"/>
    <property type="project" value="UniProtKB-KW"/>
</dbReference>
<gene>
    <name evidence="3" type="ORF">CEN44_27545</name>
</gene>
<dbReference type="InterPro" id="IPR000504">
    <property type="entry name" value="RRM_dom"/>
</dbReference>
<name>A0A2N6JV27_FISMU</name>
<dbReference type="InterPro" id="IPR012677">
    <property type="entry name" value="Nucleotide-bd_a/b_plait_sf"/>
</dbReference>
<dbReference type="PROSITE" id="PS50102">
    <property type="entry name" value="RRM"/>
    <property type="match status" value="1"/>
</dbReference>
<evidence type="ECO:0000256" key="1">
    <source>
        <dbReference type="ARBA" id="ARBA00022884"/>
    </source>
</evidence>
<reference evidence="3 4" key="1">
    <citation type="submission" date="2017-08" db="EMBL/GenBank/DDBJ databases">
        <title>Genomes of Fischerella (Mastigocladus) sp. strains.</title>
        <authorList>
            <person name="Miller S.R."/>
        </authorList>
    </citation>
    <scope>NUCLEOTIDE SEQUENCE [LARGE SCALE GENOMIC DNA]</scope>
    <source>
        <strain evidence="3 4">CCMEE 5323</strain>
    </source>
</reference>
<organism evidence="3 4">
    <name type="scientific">Fischerella muscicola CCMEE 5323</name>
    <dbReference type="NCBI Taxonomy" id="2019572"/>
    <lineage>
        <taxon>Bacteria</taxon>
        <taxon>Bacillati</taxon>
        <taxon>Cyanobacteriota</taxon>
        <taxon>Cyanophyceae</taxon>
        <taxon>Nostocales</taxon>
        <taxon>Hapalosiphonaceae</taxon>
        <taxon>Fischerella</taxon>
    </lineage>
</organism>
<comment type="caution">
    <text evidence="3">The sequence shown here is derived from an EMBL/GenBank/DDBJ whole genome shotgun (WGS) entry which is preliminary data.</text>
</comment>
<dbReference type="EMBL" id="NRQW01000680">
    <property type="protein sequence ID" value="PLZ82680.1"/>
    <property type="molecule type" value="Genomic_DNA"/>
</dbReference>
<sequence>MSIYVSNLSDEIQEDDLKQMFSKYGSVVKVRLPIYRATGERRRFAFVEMETDAEEAVAIHSLLGTEYMGRNLRVNKAITKVGKSSSSNL</sequence>
<keyword evidence="4" id="KW-1185">Reference proteome</keyword>
<dbReference type="PANTHER" id="PTHR10352">
    <property type="entry name" value="EUKARYOTIC TRANSLATION INITIATION FACTOR 3 SUBUNIT G"/>
    <property type="match status" value="1"/>
</dbReference>
<dbReference type="InterPro" id="IPR035979">
    <property type="entry name" value="RBD_domain_sf"/>
</dbReference>
<evidence type="ECO:0000259" key="2">
    <source>
        <dbReference type="PROSITE" id="PS50102"/>
    </source>
</evidence>
<dbReference type="SMART" id="SM00360">
    <property type="entry name" value="RRM"/>
    <property type="match status" value="1"/>
</dbReference>
<dbReference type="SUPFAM" id="SSF54928">
    <property type="entry name" value="RNA-binding domain, RBD"/>
    <property type="match status" value="1"/>
</dbReference>